<feature type="domain" description="ABC transporter" evidence="6">
    <location>
        <begin position="5"/>
        <end position="232"/>
    </location>
</feature>
<dbReference type="SUPFAM" id="SSF52540">
    <property type="entry name" value="P-loop containing nucleoside triphosphate hydrolases"/>
    <property type="match status" value="2"/>
</dbReference>
<dbReference type="SMART" id="SM00382">
    <property type="entry name" value="AAA"/>
    <property type="match status" value="2"/>
</dbReference>
<sequence length="490" mass="51104">MTGELAVRDLHKRFGGVHALASVSLLVAPGEAVAVIGPNGAGKSTLLKAVAGSHRPDRGEIWLGSRRLDRLPPHRVTRAGVALAHQVPRPFPQLTVRDNVRVAAMARRGGAAVDEVLALCELDTKASRPAGSLAVLDLKRLEVARALATDPGVLMLDEVAAGLVGRQLDEAIALIRRIHATGRTLLLVEHIERVVREVVGRVLVLNWGEPIAEGTPDEIARDPQVRAVYLGDGTAAAPRRPPATTGTPGPEPLLSVRGLAAGYGGMVALRDVSLAVAPGEVVAVLGANGAGKSTLCGAIMGAVRVRAGSVQVAGADITGTPAHHRAGLGVAYCPEGRRVFADLTVRENLVLGAPLRLPAAALSERLAEVHEIFPVLADRAGQRAGTLSGGQQQMLAVGRALMARPRLLICDEISLGLSPVAVDALYQALARVNESGVAILLVEQNVHRCLAMADRACVLSRGRMSYAGPAADLLDGTRLDEAYFGTPSTV</sequence>
<dbReference type="InterPro" id="IPR003439">
    <property type="entry name" value="ABC_transporter-like_ATP-bd"/>
</dbReference>
<dbReference type="Proteomes" id="UP000482960">
    <property type="component" value="Unassembled WGS sequence"/>
</dbReference>
<keyword evidence="2" id="KW-0813">Transport</keyword>
<evidence type="ECO:0000256" key="2">
    <source>
        <dbReference type="ARBA" id="ARBA00022448"/>
    </source>
</evidence>
<dbReference type="PANTHER" id="PTHR43820:SF4">
    <property type="entry name" value="HIGH-AFFINITY BRANCHED-CHAIN AMINO ACID TRANSPORT ATP-BINDING PROTEIN LIVF"/>
    <property type="match status" value="1"/>
</dbReference>
<dbReference type="Pfam" id="PF12399">
    <property type="entry name" value="BCA_ABC_TP_C"/>
    <property type="match status" value="1"/>
</dbReference>
<reference evidence="7 8" key="2">
    <citation type="submission" date="2020-03" db="EMBL/GenBank/DDBJ databases">
        <authorList>
            <person name="Ichikawa N."/>
            <person name="Kimura A."/>
            <person name="Kitahashi Y."/>
            <person name="Uohara A."/>
        </authorList>
    </citation>
    <scope>NUCLEOTIDE SEQUENCE [LARGE SCALE GENOMIC DNA]</scope>
    <source>
        <strain evidence="7 8">NBRC 108638</strain>
    </source>
</reference>
<evidence type="ECO:0000259" key="6">
    <source>
        <dbReference type="PROSITE" id="PS50893"/>
    </source>
</evidence>
<comment type="caution">
    <text evidence="7">The sequence shown here is derived from an EMBL/GenBank/DDBJ whole genome shotgun (WGS) entry which is preliminary data.</text>
</comment>
<evidence type="ECO:0000313" key="7">
    <source>
        <dbReference type="EMBL" id="GFJ87296.1"/>
    </source>
</evidence>
<evidence type="ECO:0000256" key="4">
    <source>
        <dbReference type="ARBA" id="ARBA00022840"/>
    </source>
</evidence>
<dbReference type="GO" id="GO:0016887">
    <property type="term" value="F:ATP hydrolysis activity"/>
    <property type="evidence" value="ECO:0007669"/>
    <property type="project" value="InterPro"/>
</dbReference>
<evidence type="ECO:0000256" key="3">
    <source>
        <dbReference type="ARBA" id="ARBA00022741"/>
    </source>
</evidence>
<name>A0A6V8KZQ6_9ACTN</name>
<dbReference type="PANTHER" id="PTHR43820">
    <property type="entry name" value="HIGH-AFFINITY BRANCHED-CHAIN AMINO ACID TRANSPORT ATP-BINDING PROTEIN LIVF"/>
    <property type="match status" value="1"/>
</dbReference>
<dbReference type="InterPro" id="IPR032823">
    <property type="entry name" value="BCA_ABC_TP_C"/>
</dbReference>
<dbReference type="InterPro" id="IPR052156">
    <property type="entry name" value="BCAA_Transport_ATP-bd_LivF"/>
</dbReference>
<dbReference type="Gene3D" id="3.40.50.300">
    <property type="entry name" value="P-loop containing nucleotide triphosphate hydrolases"/>
    <property type="match status" value="2"/>
</dbReference>
<evidence type="ECO:0000256" key="1">
    <source>
        <dbReference type="ARBA" id="ARBA00005417"/>
    </source>
</evidence>
<dbReference type="InterPro" id="IPR003593">
    <property type="entry name" value="AAA+_ATPase"/>
</dbReference>
<dbReference type="AlphaFoldDB" id="A0A6V8KZQ6"/>
<dbReference type="InterPro" id="IPR017871">
    <property type="entry name" value="ABC_transporter-like_CS"/>
</dbReference>
<dbReference type="GO" id="GO:0015807">
    <property type="term" value="P:L-amino acid transport"/>
    <property type="evidence" value="ECO:0007669"/>
    <property type="project" value="TreeGrafter"/>
</dbReference>
<accession>A0A6V8KZQ6</accession>
<dbReference type="CDD" id="cd03224">
    <property type="entry name" value="ABC_TM1139_LivF_branched"/>
    <property type="match status" value="1"/>
</dbReference>
<feature type="domain" description="ABC transporter" evidence="6">
    <location>
        <begin position="254"/>
        <end position="486"/>
    </location>
</feature>
<evidence type="ECO:0000313" key="8">
    <source>
        <dbReference type="Proteomes" id="UP000482960"/>
    </source>
</evidence>
<evidence type="ECO:0000256" key="5">
    <source>
        <dbReference type="ARBA" id="ARBA00022970"/>
    </source>
</evidence>
<dbReference type="GO" id="GO:0015658">
    <property type="term" value="F:branched-chain amino acid transmembrane transporter activity"/>
    <property type="evidence" value="ECO:0007669"/>
    <property type="project" value="TreeGrafter"/>
</dbReference>
<proteinExistence type="inferred from homology"/>
<dbReference type="GO" id="GO:0005524">
    <property type="term" value="F:ATP binding"/>
    <property type="evidence" value="ECO:0007669"/>
    <property type="project" value="UniProtKB-KW"/>
</dbReference>
<keyword evidence="4" id="KW-0067">ATP-binding</keyword>
<dbReference type="EMBL" id="BLPG01000001">
    <property type="protein sequence ID" value="GFJ87296.1"/>
    <property type="molecule type" value="Genomic_DNA"/>
</dbReference>
<dbReference type="PROSITE" id="PS50893">
    <property type="entry name" value="ABC_TRANSPORTER_2"/>
    <property type="match status" value="2"/>
</dbReference>
<keyword evidence="5" id="KW-0029">Amino-acid transport</keyword>
<comment type="similarity">
    <text evidence="1">Belongs to the ABC transporter superfamily.</text>
</comment>
<organism evidence="7 8">
    <name type="scientific">Phytohabitans rumicis</name>
    <dbReference type="NCBI Taxonomy" id="1076125"/>
    <lineage>
        <taxon>Bacteria</taxon>
        <taxon>Bacillati</taxon>
        <taxon>Actinomycetota</taxon>
        <taxon>Actinomycetes</taxon>
        <taxon>Micromonosporales</taxon>
        <taxon>Micromonosporaceae</taxon>
    </lineage>
</organism>
<dbReference type="RefSeq" id="WP_173074196.1">
    <property type="nucleotide sequence ID" value="NZ_BAABJB010000016.1"/>
</dbReference>
<gene>
    <name evidence="7" type="ORF">Prum_009380</name>
</gene>
<dbReference type="Pfam" id="PF00005">
    <property type="entry name" value="ABC_tran"/>
    <property type="match status" value="2"/>
</dbReference>
<dbReference type="PROSITE" id="PS00211">
    <property type="entry name" value="ABC_TRANSPORTER_1"/>
    <property type="match status" value="1"/>
</dbReference>
<dbReference type="InterPro" id="IPR027417">
    <property type="entry name" value="P-loop_NTPase"/>
</dbReference>
<keyword evidence="8" id="KW-1185">Reference proteome</keyword>
<protein>
    <submittedName>
        <fullName evidence="7">Branched-chain amino acid ABC transporter ATPase</fullName>
    </submittedName>
</protein>
<reference evidence="7 8" key="1">
    <citation type="submission" date="2020-03" db="EMBL/GenBank/DDBJ databases">
        <title>Whole genome shotgun sequence of Phytohabitans rumicis NBRC 108638.</title>
        <authorList>
            <person name="Komaki H."/>
            <person name="Tamura T."/>
        </authorList>
    </citation>
    <scope>NUCLEOTIDE SEQUENCE [LARGE SCALE GENOMIC DNA]</scope>
    <source>
        <strain evidence="7 8">NBRC 108638</strain>
    </source>
</reference>
<keyword evidence="3" id="KW-0547">Nucleotide-binding</keyword>